<dbReference type="Proteomes" id="UP000199236">
    <property type="component" value="Unassembled WGS sequence"/>
</dbReference>
<dbReference type="EMBL" id="FOVR01000010">
    <property type="protein sequence ID" value="SFO65734.1"/>
    <property type="molecule type" value="Genomic_DNA"/>
</dbReference>
<keyword evidence="2" id="KW-1185">Reference proteome</keyword>
<dbReference type="STRING" id="655353.SAMN04488056_11086"/>
<dbReference type="RefSeq" id="WP_090074274.1">
    <property type="nucleotide sequence ID" value="NZ_FOVR01000010.1"/>
</dbReference>
<proteinExistence type="predicted"/>
<name>A0A1I5IYS0_9HYPH</name>
<protein>
    <recommendedName>
        <fullName evidence="3">Asp/Glu/Hydantoin racemase</fullName>
    </recommendedName>
</protein>
<sequence>MSFSFLHSIESNIALFSEALEGTNLVPEQHFVRNDLLQKVTELGYIDADIGAEIERAILECARGVDLLLVTCSTLSPIADRLMVEGAPVLRTDRLLADDVFKKAMSNPGRSDIAILVTAPSTMEATGGLFKTCRDVLGAESIGVETILLPEVWDIFLAGDLEGYKKACVTALDTFLENDDKYTHVGVGQVSIAPSLAYCKSPRAQKVMSALSATRAYLLSHYR</sequence>
<accession>A0A1I5IYS0</accession>
<organism evidence="1 2">
    <name type="scientific">Cohaesibacter marisflavi</name>
    <dbReference type="NCBI Taxonomy" id="655353"/>
    <lineage>
        <taxon>Bacteria</taxon>
        <taxon>Pseudomonadati</taxon>
        <taxon>Pseudomonadota</taxon>
        <taxon>Alphaproteobacteria</taxon>
        <taxon>Hyphomicrobiales</taxon>
        <taxon>Cohaesibacteraceae</taxon>
    </lineage>
</organism>
<evidence type="ECO:0000313" key="1">
    <source>
        <dbReference type="EMBL" id="SFO65734.1"/>
    </source>
</evidence>
<evidence type="ECO:0008006" key="3">
    <source>
        <dbReference type="Google" id="ProtNLM"/>
    </source>
</evidence>
<evidence type="ECO:0000313" key="2">
    <source>
        <dbReference type="Proteomes" id="UP000199236"/>
    </source>
</evidence>
<dbReference type="AlphaFoldDB" id="A0A1I5IYS0"/>
<reference evidence="1 2" key="1">
    <citation type="submission" date="2016-10" db="EMBL/GenBank/DDBJ databases">
        <authorList>
            <person name="de Groot N.N."/>
        </authorList>
    </citation>
    <scope>NUCLEOTIDE SEQUENCE [LARGE SCALE GENOMIC DNA]</scope>
    <source>
        <strain evidence="1 2">CGMCC 1.9157</strain>
    </source>
</reference>
<dbReference type="OrthoDB" id="6497321at2"/>
<gene>
    <name evidence="1" type="ORF">SAMN04488056_11086</name>
</gene>